<dbReference type="EMBL" id="JAJJHW010003409">
    <property type="protein sequence ID" value="KAH8358673.1"/>
    <property type="molecule type" value="Genomic_DNA"/>
</dbReference>
<comment type="similarity">
    <text evidence="2">Belongs to the DRC7 family.</text>
</comment>
<dbReference type="GO" id="GO:0007283">
    <property type="term" value="P:spermatogenesis"/>
    <property type="evidence" value="ECO:0007669"/>
    <property type="project" value="UniProtKB-KW"/>
</dbReference>
<reference evidence="18" key="1">
    <citation type="journal article" date="2021" name="Mol. Ecol. Resour.">
        <title>Phylogenomic analyses of the genus Drosophila reveals genomic signals of climate adaptation.</title>
        <authorList>
            <person name="Li F."/>
            <person name="Rane R.V."/>
            <person name="Luria V."/>
            <person name="Xiong Z."/>
            <person name="Chen J."/>
            <person name="Li Z."/>
            <person name="Catullo R.A."/>
            <person name="Griffin P.C."/>
            <person name="Schiffer M."/>
            <person name="Pearce S."/>
            <person name="Lee S.F."/>
            <person name="McElroy K."/>
            <person name="Stocker A."/>
            <person name="Shirriffs J."/>
            <person name="Cockerell F."/>
            <person name="Coppin C."/>
            <person name="Sgro C.M."/>
            <person name="Karger A."/>
            <person name="Cain J.W."/>
            <person name="Weber J.A."/>
            <person name="Santpere G."/>
            <person name="Kirschner M.W."/>
            <person name="Hoffmann A.A."/>
            <person name="Oakeshott J.G."/>
            <person name="Zhang G."/>
        </authorList>
    </citation>
    <scope>NUCLEOTIDE SEQUENCE</scope>
    <source>
        <strain evidence="18">BGI-SZ-2011g</strain>
    </source>
</reference>
<dbReference type="InterPro" id="IPR056291">
    <property type="entry name" value="MORN_DRC7"/>
</dbReference>
<keyword evidence="10" id="KW-0206">Cytoskeleton</keyword>
<dbReference type="Pfam" id="PF24671">
    <property type="entry name" value="DRC7_C"/>
    <property type="match status" value="1"/>
</dbReference>
<evidence type="ECO:0000256" key="1">
    <source>
        <dbReference type="ARBA" id="ARBA00004611"/>
    </source>
</evidence>
<evidence type="ECO:0000256" key="14">
    <source>
        <dbReference type="SAM" id="Coils"/>
    </source>
</evidence>
<keyword evidence="19" id="KW-1185">Reference proteome</keyword>
<keyword evidence="9" id="KW-0969">Cilium</keyword>
<evidence type="ECO:0000313" key="18">
    <source>
        <dbReference type="EMBL" id="KAH8358673.1"/>
    </source>
</evidence>
<name>A0AAD4JS55_9MUSC</name>
<keyword evidence="8 14" id="KW-0175">Coiled coil</keyword>
<dbReference type="InterPro" id="IPR056290">
    <property type="entry name" value="CEPT76/DRC7_peptidase-like_dom"/>
</dbReference>
<evidence type="ECO:0000256" key="11">
    <source>
        <dbReference type="ARBA" id="ARBA00023273"/>
    </source>
</evidence>
<keyword evidence="11" id="KW-0966">Cell projection</keyword>
<feature type="domain" description="Dynein regulatory complex subunit 7 C-terminal" evidence="17">
    <location>
        <begin position="800"/>
        <end position="904"/>
    </location>
</feature>
<keyword evidence="7" id="KW-0744">Spermatogenesis</keyword>
<proteinExistence type="inferred from homology"/>
<evidence type="ECO:0000259" key="17">
    <source>
        <dbReference type="Pfam" id="PF24671"/>
    </source>
</evidence>
<evidence type="ECO:0000256" key="10">
    <source>
        <dbReference type="ARBA" id="ARBA00023212"/>
    </source>
</evidence>
<evidence type="ECO:0000259" key="15">
    <source>
        <dbReference type="Pfam" id="PF24656"/>
    </source>
</evidence>
<keyword evidence="6" id="KW-0282">Flagellum</keyword>
<dbReference type="GO" id="GO:0030154">
    <property type="term" value="P:cell differentiation"/>
    <property type="evidence" value="ECO:0007669"/>
    <property type="project" value="UniProtKB-KW"/>
</dbReference>
<dbReference type="PANTHER" id="PTHR35249:SF2">
    <property type="entry name" value="DYNEIN REGULATORY COMPLEX SUBUNIT 7"/>
    <property type="match status" value="1"/>
</dbReference>
<dbReference type="PANTHER" id="PTHR35249">
    <property type="entry name" value="DYNEIN REGULATORY COMPLEX SUBUNIT 7"/>
    <property type="match status" value="1"/>
</dbReference>
<evidence type="ECO:0000256" key="13">
    <source>
        <dbReference type="ARBA" id="ARBA00031733"/>
    </source>
</evidence>
<dbReference type="Pfam" id="PF24656">
    <property type="entry name" value="CEPT76_peptidase"/>
    <property type="match status" value="1"/>
</dbReference>
<protein>
    <recommendedName>
        <fullName evidence="3">Dynein regulatory complex subunit 7</fullName>
    </recommendedName>
    <alternativeName>
        <fullName evidence="12">Coiled-coil domain-containing protein 135</fullName>
    </alternativeName>
    <alternativeName>
        <fullName evidence="13">Coiled-coil domain-containing protein lobo homolog</fullName>
    </alternativeName>
</protein>
<dbReference type="AlphaFoldDB" id="A0AAD4JS55"/>
<evidence type="ECO:0000256" key="7">
    <source>
        <dbReference type="ARBA" id="ARBA00022871"/>
    </source>
</evidence>
<comment type="caution">
    <text evidence="18">The sequence shown here is derived from an EMBL/GenBank/DDBJ whole genome shotgun (WGS) entry which is preliminary data.</text>
</comment>
<organism evidence="18 19">
    <name type="scientific">Drosophila rubida</name>
    <dbReference type="NCBI Taxonomy" id="30044"/>
    <lineage>
        <taxon>Eukaryota</taxon>
        <taxon>Metazoa</taxon>
        <taxon>Ecdysozoa</taxon>
        <taxon>Arthropoda</taxon>
        <taxon>Hexapoda</taxon>
        <taxon>Insecta</taxon>
        <taxon>Pterygota</taxon>
        <taxon>Neoptera</taxon>
        <taxon>Endopterygota</taxon>
        <taxon>Diptera</taxon>
        <taxon>Brachycera</taxon>
        <taxon>Muscomorpha</taxon>
        <taxon>Ephydroidea</taxon>
        <taxon>Drosophilidae</taxon>
        <taxon>Drosophila</taxon>
    </lineage>
</organism>
<evidence type="ECO:0000256" key="2">
    <source>
        <dbReference type="ARBA" id="ARBA00010738"/>
    </source>
</evidence>
<comment type="subcellular location">
    <subcellularLocation>
        <location evidence="1">Cytoplasm</location>
        <location evidence="1">Cytoskeleton</location>
        <location evidence="1">Flagellum axoneme</location>
    </subcellularLocation>
</comment>
<dbReference type="InterPro" id="IPR056292">
    <property type="entry name" value="DRC7_C"/>
</dbReference>
<sequence length="917" mass="108459">MPPKVLFQKYKKFSGTVDPNKHAAKLKEIEDRMSEDAGFYNAMEYEYEMGEGETDNEGVETEMSLSEGEPALEIGKIDLSFPETTEEFQNSPQCYPPSYYTLSPKERLLLLYAENFRKQFVLGHPKRRAMVLALPNECNVQKFVCTTIRPTAFAYPELISSVVEISKFVADFVQYEPMEDPINLPTRLISPDTLLRRRHGNSYEMATLLVSMLIGAGHPAMVVSGVARQDTILNHQHNVPYPNPIDEVETVEEAPENEEKNVKYKLRPLPDLESHLEEEMAEVHRQRAEAQIRQEQELLRKQMAVNFTQILIKCSYYISISVFKKEMELLAVDRYHYRRCHAWVVIINNAPWSIKPKITYTDVNGDVVEAPPEGIFIEPSTGDICETDCKQYILVESIWNQYNYYVNKQKYQRVSELRWDLRDLNDWEHMLPGEPPEMRIYNMGSDENIADGEQDVNDEKHLDAICNWVNRLHIGLADYEQRFPRFEKKVQYKGAIHERFSPYSQRDGKVMQLTVFQDDDCTMPKMRYEYYKNRFDFMTHLRYNYETDFYQEQFEKGRDDSLESMEYYTDVSQPRKLYFSAHSRIDSLYTVDLNPGVIIMNYKGRSDNCWYKEFRFKPNGGVLKAIFERFHKPDENDVGTNDFASRTFMFQQNKIVLKFHYTFGALTATTVEFTKPPKPDYGKELIYDEKLTKIYRANPLDPVRTNLELYKILLEQLQAEDQIRKQFERVQDDVNNIFDLRRWEKQEPRLKFSLFDPLRNGAAREIRMQLFEEEQQQKKEMASKRADFLAPYLIPYKDQELTQEQSLGAFNECLNDLKTRFVVLLNNLQRQYEDLTSEAKSLNRFLNKFENQFDNFDYNRLVQQAKDLELRKRMVQQRLTLTHQESQKKYEWVKASLLKDPRLNLKKEEERRSSDEP</sequence>
<evidence type="ECO:0000256" key="8">
    <source>
        <dbReference type="ARBA" id="ARBA00023054"/>
    </source>
</evidence>
<evidence type="ECO:0000313" key="19">
    <source>
        <dbReference type="Proteomes" id="UP001200034"/>
    </source>
</evidence>
<keyword evidence="4" id="KW-0963">Cytoplasm</keyword>
<evidence type="ECO:0000256" key="6">
    <source>
        <dbReference type="ARBA" id="ARBA00022846"/>
    </source>
</evidence>
<evidence type="ECO:0000259" key="16">
    <source>
        <dbReference type="Pfam" id="PF24667"/>
    </source>
</evidence>
<evidence type="ECO:0000256" key="5">
    <source>
        <dbReference type="ARBA" id="ARBA00022782"/>
    </source>
</evidence>
<evidence type="ECO:0000256" key="12">
    <source>
        <dbReference type="ARBA" id="ARBA00031627"/>
    </source>
</evidence>
<feature type="domain" description="CEP76/DRC7 peptidase-like" evidence="15">
    <location>
        <begin position="372"/>
        <end position="430"/>
    </location>
</feature>
<dbReference type="GO" id="GO:0030317">
    <property type="term" value="P:flagellated sperm motility"/>
    <property type="evidence" value="ECO:0007669"/>
    <property type="project" value="TreeGrafter"/>
</dbReference>
<evidence type="ECO:0000256" key="4">
    <source>
        <dbReference type="ARBA" id="ARBA00022490"/>
    </source>
</evidence>
<feature type="coiled-coil region" evidence="14">
    <location>
        <begin position="273"/>
        <end position="305"/>
    </location>
</feature>
<feature type="coiled-coil region" evidence="14">
    <location>
        <begin position="825"/>
        <end position="878"/>
    </location>
</feature>
<dbReference type="FunFam" id="3.10.620.30:FF:000012">
    <property type="entry name" value="Coiled-coil domain-containing protein lobo"/>
    <property type="match status" value="1"/>
</dbReference>
<evidence type="ECO:0000256" key="3">
    <source>
        <dbReference type="ARBA" id="ARBA00021303"/>
    </source>
</evidence>
<dbReference type="Proteomes" id="UP001200034">
    <property type="component" value="Unassembled WGS sequence"/>
</dbReference>
<feature type="domain" description="Dynein regulatory complex subunit 7 MORN" evidence="16">
    <location>
        <begin position="484"/>
        <end position="753"/>
    </location>
</feature>
<keyword evidence="5" id="KW-0221">Differentiation</keyword>
<dbReference type="GO" id="GO:0031514">
    <property type="term" value="C:motile cilium"/>
    <property type="evidence" value="ECO:0007669"/>
    <property type="project" value="TreeGrafter"/>
</dbReference>
<dbReference type="InterPro" id="IPR033551">
    <property type="entry name" value="DRC7/lobo"/>
</dbReference>
<dbReference type="SUPFAM" id="SSF54001">
    <property type="entry name" value="Cysteine proteinases"/>
    <property type="match status" value="1"/>
</dbReference>
<gene>
    <name evidence="18" type="ORF">KR093_001680</name>
</gene>
<evidence type="ECO:0000256" key="9">
    <source>
        <dbReference type="ARBA" id="ARBA00023069"/>
    </source>
</evidence>
<accession>A0AAD4JS55</accession>
<dbReference type="Pfam" id="PF24667">
    <property type="entry name" value="MORN_DRC7"/>
    <property type="match status" value="1"/>
</dbReference>
<dbReference type="InterPro" id="IPR038765">
    <property type="entry name" value="Papain-like_cys_pep_sf"/>
</dbReference>